<dbReference type="Proteomes" id="UP000027222">
    <property type="component" value="Unassembled WGS sequence"/>
</dbReference>
<dbReference type="EMBL" id="KL142423">
    <property type="protein sequence ID" value="KDR66493.1"/>
    <property type="molecule type" value="Genomic_DNA"/>
</dbReference>
<organism evidence="1 2">
    <name type="scientific">Galerina marginata (strain CBS 339.88)</name>
    <dbReference type="NCBI Taxonomy" id="685588"/>
    <lineage>
        <taxon>Eukaryota</taxon>
        <taxon>Fungi</taxon>
        <taxon>Dikarya</taxon>
        <taxon>Basidiomycota</taxon>
        <taxon>Agaricomycotina</taxon>
        <taxon>Agaricomycetes</taxon>
        <taxon>Agaricomycetidae</taxon>
        <taxon>Agaricales</taxon>
        <taxon>Agaricineae</taxon>
        <taxon>Strophariaceae</taxon>
        <taxon>Galerina</taxon>
    </lineage>
</organism>
<keyword evidence="2" id="KW-1185">Reference proteome</keyword>
<accession>A0A067SIC0</accession>
<sequence length="70" mass="7684">MGFLQGNKFEDQKEIGQALVSAQVVDGLDLFYLDYPDGPTATEFAELLTAMDKACKYLEGMGGTRDKVEC</sequence>
<protein>
    <submittedName>
        <fullName evidence="1">Uncharacterized protein</fullName>
    </submittedName>
</protein>
<dbReference type="AlphaFoldDB" id="A0A067SIC0"/>
<reference evidence="2" key="1">
    <citation type="journal article" date="2014" name="Proc. Natl. Acad. Sci. U.S.A.">
        <title>Extensive sampling of basidiomycete genomes demonstrates inadequacy of the white-rot/brown-rot paradigm for wood decay fungi.</title>
        <authorList>
            <person name="Riley R."/>
            <person name="Salamov A.A."/>
            <person name="Brown D.W."/>
            <person name="Nagy L.G."/>
            <person name="Floudas D."/>
            <person name="Held B.W."/>
            <person name="Levasseur A."/>
            <person name="Lombard V."/>
            <person name="Morin E."/>
            <person name="Otillar R."/>
            <person name="Lindquist E.A."/>
            <person name="Sun H."/>
            <person name="LaButti K.M."/>
            <person name="Schmutz J."/>
            <person name="Jabbour D."/>
            <person name="Luo H."/>
            <person name="Baker S.E."/>
            <person name="Pisabarro A.G."/>
            <person name="Walton J.D."/>
            <person name="Blanchette R.A."/>
            <person name="Henrissat B."/>
            <person name="Martin F."/>
            <person name="Cullen D."/>
            <person name="Hibbett D.S."/>
            <person name="Grigoriev I.V."/>
        </authorList>
    </citation>
    <scope>NUCLEOTIDE SEQUENCE [LARGE SCALE GENOMIC DNA]</scope>
    <source>
        <strain evidence="2">CBS 339.88</strain>
    </source>
</reference>
<gene>
    <name evidence="1" type="ORF">GALMADRAFT_259306</name>
</gene>
<proteinExistence type="predicted"/>
<evidence type="ECO:0000313" key="1">
    <source>
        <dbReference type="EMBL" id="KDR66493.1"/>
    </source>
</evidence>
<dbReference type="OrthoDB" id="2746456at2759"/>
<dbReference type="HOGENOM" id="CLU_2757957_0_0_1"/>
<evidence type="ECO:0000313" key="2">
    <source>
        <dbReference type="Proteomes" id="UP000027222"/>
    </source>
</evidence>
<name>A0A067SIC0_GALM3</name>